<dbReference type="InterPro" id="IPR048760">
    <property type="entry name" value="VP0354-like_sensor_dom"/>
</dbReference>
<dbReference type="InterPro" id="IPR004358">
    <property type="entry name" value="Sig_transdc_His_kin-like_C"/>
</dbReference>
<proteinExistence type="predicted"/>
<dbReference type="Pfam" id="PF00512">
    <property type="entry name" value="HisKA"/>
    <property type="match status" value="1"/>
</dbReference>
<evidence type="ECO:0000256" key="6">
    <source>
        <dbReference type="ARBA" id="ARBA00022679"/>
    </source>
</evidence>
<evidence type="ECO:0000256" key="7">
    <source>
        <dbReference type="ARBA" id="ARBA00022692"/>
    </source>
</evidence>
<organism evidence="13 14">
    <name type="scientific">Pelagicoccus enzymogenes</name>
    <dbReference type="NCBI Taxonomy" id="2773457"/>
    <lineage>
        <taxon>Bacteria</taxon>
        <taxon>Pseudomonadati</taxon>
        <taxon>Verrucomicrobiota</taxon>
        <taxon>Opitutia</taxon>
        <taxon>Puniceicoccales</taxon>
        <taxon>Pelagicoccaceae</taxon>
        <taxon>Pelagicoccus</taxon>
    </lineage>
</organism>
<evidence type="ECO:0000256" key="2">
    <source>
        <dbReference type="ARBA" id="ARBA00004651"/>
    </source>
</evidence>
<dbReference type="SUPFAM" id="SSF47384">
    <property type="entry name" value="Homodimeric domain of signal transducing histidine kinase"/>
    <property type="match status" value="1"/>
</dbReference>
<evidence type="ECO:0000313" key="14">
    <source>
        <dbReference type="Proteomes" id="UP000622317"/>
    </source>
</evidence>
<reference evidence="13" key="1">
    <citation type="submission" date="2020-09" db="EMBL/GenBank/DDBJ databases">
        <title>Pelagicoccus enzymogenes sp. nov. with an EPS production, isolated from marine sediment.</title>
        <authorList>
            <person name="Feng X."/>
        </authorList>
    </citation>
    <scope>NUCLEOTIDE SEQUENCE</scope>
    <source>
        <strain evidence="13">NFK12</strain>
    </source>
</reference>
<dbReference type="PROSITE" id="PS50109">
    <property type="entry name" value="HIS_KIN"/>
    <property type="match status" value="1"/>
</dbReference>
<dbReference type="SUPFAM" id="SSF103190">
    <property type="entry name" value="Sensory domain-like"/>
    <property type="match status" value="2"/>
</dbReference>
<dbReference type="Proteomes" id="UP000622317">
    <property type="component" value="Unassembled WGS sequence"/>
</dbReference>
<feature type="domain" description="Histidine kinase" evidence="11">
    <location>
        <begin position="412"/>
        <end position="622"/>
    </location>
</feature>
<dbReference type="Pfam" id="PF00672">
    <property type="entry name" value="HAMP"/>
    <property type="match status" value="1"/>
</dbReference>
<evidence type="ECO:0000259" key="12">
    <source>
        <dbReference type="PROSITE" id="PS50885"/>
    </source>
</evidence>
<feature type="transmembrane region" description="Helical" evidence="10">
    <location>
        <begin position="319"/>
        <end position="340"/>
    </location>
</feature>
<dbReference type="AlphaFoldDB" id="A0A927FB03"/>
<evidence type="ECO:0000256" key="5">
    <source>
        <dbReference type="ARBA" id="ARBA00022553"/>
    </source>
</evidence>
<dbReference type="InterPro" id="IPR003661">
    <property type="entry name" value="HisK_dim/P_dom"/>
</dbReference>
<name>A0A927FB03_9BACT</name>
<evidence type="ECO:0000256" key="3">
    <source>
        <dbReference type="ARBA" id="ARBA00012438"/>
    </source>
</evidence>
<dbReference type="GO" id="GO:0030295">
    <property type="term" value="F:protein kinase activator activity"/>
    <property type="evidence" value="ECO:0007669"/>
    <property type="project" value="TreeGrafter"/>
</dbReference>
<dbReference type="Gene3D" id="1.10.287.130">
    <property type="match status" value="1"/>
</dbReference>
<keyword evidence="14" id="KW-1185">Reference proteome</keyword>
<evidence type="ECO:0000256" key="8">
    <source>
        <dbReference type="ARBA" id="ARBA00022777"/>
    </source>
</evidence>
<evidence type="ECO:0000313" key="13">
    <source>
        <dbReference type="EMBL" id="MBD5781046.1"/>
    </source>
</evidence>
<keyword evidence="6" id="KW-0808">Transferase</keyword>
<keyword evidence="4" id="KW-1003">Cell membrane</keyword>
<gene>
    <name evidence="13" type="ORF">IEN85_16210</name>
</gene>
<dbReference type="Gene3D" id="3.30.565.10">
    <property type="entry name" value="Histidine kinase-like ATPase, C-terminal domain"/>
    <property type="match status" value="1"/>
</dbReference>
<dbReference type="CDD" id="cd06225">
    <property type="entry name" value="HAMP"/>
    <property type="match status" value="1"/>
</dbReference>
<protein>
    <recommendedName>
        <fullName evidence="3">histidine kinase</fullName>
        <ecNumber evidence="3">2.7.13.3</ecNumber>
    </recommendedName>
</protein>
<keyword evidence="7 10" id="KW-0812">Transmembrane</keyword>
<evidence type="ECO:0000256" key="10">
    <source>
        <dbReference type="SAM" id="Phobius"/>
    </source>
</evidence>
<dbReference type="InterPro" id="IPR005467">
    <property type="entry name" value="His_kinase_dom"/>
</dbReference>
<dbReference type="EC" id="2.7.13.3" evidence="3"/>
<keyword evidence="9 10" id="KW-1133">Transmembrane helix</keyword>
<dbReference type="InterPro" id="IPR029151">
    <property type="entry name" value="Sensor-like_sf"/>
</dbReference>
<feature type="domain" description="HAMP" evidence="12">
    <location>
        <begin position="338"/>
        <end position="390"/>
    </location>
</feature>
<dbReference type="PRINTS" id="PR00344">
    <property type="entry name" value="BCTRLSENSOR"/>
</dbReference>
<dbReference type="CDD" id="cd00082">
    <property type="entry name" value="HisKA"/>
    <property type="match status" value="1"/>
</dbReference>
<dbReference type="InterPro" id="IPR036097">
    <property type="entry name" value="HisK_dim/P_sf"/>
</dbReference>
<dbReference type="Gene3D" id="6.10.340.10">
    <property type="match status" value="1"/>
</dbReference>
<dbReference type="GO" id="GO:0000156">
    <property type="term" value="F:phosphorelay response regulator activity"/>
    <property type="evidence" value="ECO:0007669"/>
    <property type="project" value="TreeGrafter"/>
</dbReference>
<dbReference type="GO" id="GO:0007234">
    <property type="term" value="P:osmosensory signaling via phosphorelay pathway"/>
    <property type="evidence" value="ECO:0007669"/>
    <property type="project" value="TreeGrafter"/>
</dbReference>
<dbReference type="SMART" id="SM00304">
    <property type="entry name" value="HAMP"/>
    <property type="match status" value="1"/>
</dbReference>
<dbReference type="EMBL" id="JACYFG010000038">
    <property type="protein sequence ID" value="MBD5781046.1"/>
    <property type="molecule type" value="Genomic_DNA"/>
</dbReference>
<dbReference type="Gene3D" id="3.30.450.20">
    <property type="entry name" value="PAS domain"/>
    <property type="match status" value="1"/>
</dbReference>
<dbReference type="RefSeq" id="WP_191618150.1">
    <property type="nucleotide sequence ID" value="NZ_JACYFG010000038.1"/>
</dbReference>
<dbReference type="SUPFAM" id="SSF55874">
    <property type="entry name" value="ATPase domain of HSP90 chaperone/DNA topoisomerase II/histidine kinase"/>
    <property type="match status" value="1"/>
</dbReference>
<dbReference type="SMART" id="SM00388">
    <property type="entry name" value="HisKA"/>
    <property type="match status" value="1"/>
</dbReference>
<comment type="subcellular location">
    <subcellularLocation>
        <location evidence="2">Cell membrane</location>
        <topology evidence="2">Multi-pass membrane protein</topology>
    </subcellularLocation>
</comment>
<dbReference type="GO" id="GO:0005886">
    <property type="term" value="C:plasma membrane"/>
    <property type="evidence" value="ECO:0007669"/>
    <property type="project" value="UniProtKB-SubCell"/>
</dbReference>
<dbReference type="GO" id="GO:0000155">
    <property type="term" value="F:phosphorelay sensor kinase activity"/>
    <property type="evidence" value="ECO:0007669"/>
    <property type="project" value="InterPro"/>
</dbReference>
<keyword evidence="10" id="KW-0472">Membrane</keyword>
<comment type="catalytic activity">
    <reaction evidence="1">
        <text>ATP + protein L-histidine = ADP + protein N-phospho-L-histidine.</text>
        <dbReference type="EC" id="2.7.13.3"/>
    </reaction>
</comment>
<comment type="caution">
    <text evidence="13">The sequence shown here is derived from an EMBL/GenBank/DDBJ whole genome shotgun (WGS) entry which is preliminary data.</text>
</comment>
<dbReference type="PROSITE" id="PS50885">
    <property type="entry name" value="HAMP"/>
    <property type="match status" value="1"/>
</dbReference>
<dbReference type="SMART" id="SM00387">
    <property type="entry name" value="HATPase_c"/>
    <property type="match status" value="1"/>
</dbReference>
<dbReference type="SUPFAM" id="SSF158472">
    <property type="entry name" value="HAMP domain-like"/>
    <property type="match status" value="1"/>
</dbReference>
<dbReference type="PANTHER" id="PTHR42878:SF15">
    <property type="entry name" value="BACTERIOPHYTOCHROME"/>
    <property type="match status" value="1"/>
</dbReference>
<accession>A0A927FB03</accession>
<dbReference type="InterPro" id="IPR050351">
    <property type="entry name" value="BphY/WalK/GraS-like"/>
</dbReference>
<dbReference type="InterPro" id="IPR036890">
    <property type="entry name" value="HATPase_C_sf"/>
</dbReference>
<evidence type="ECO:0000256" key="1">
    <source>
        <dbReference type="ARBA" id="ARBA00000085"/>
    </source>
</evidence>
<keyword evidence="5" id="KW-0597">Phosphoprotein</keyword>
<dbReference type="InterPro" id="IPR003594">
    <property type="entry name" value="HATPase_dom"/>
</dbReference>
<dbReference type="Pfam" id="PF21623">
    <property type="entry name" value="HK_sensor_dom_bact"/>
    <property type="match status" value="1"/>
</dbReference>
<sequence>MKIATKIRILASALALVTALTVGWVMYAGYRGSIASLEREVLQQRVEADVFRLEEAFNEISHDIRFLEGLPEVRGFANGSSRSRRELGDDLAGTFVQLLKAKPHYAQVRLIGAANDGAELVRVDRAGEEVVRRGEQELQRKGHRNYFQETSGKLRGEIYYSEIDLNREKGKVEFPKRPTLRVAMPVYDQGEAFWGIVIINLDFQGFAREFIGTSRERFAHYLCNSSGDYLVHPDEGKVFGFDLGERFRIQDDYPGFADFIASGDDGMTLAIESGGQSDGLWFHLQRVKPRGSEKTYFYGVSARFDEVVSAFKSTLFRTALIGMLLCVFAFLGAVGLSLLITKPIERVALAARRLGEGQDDVDLPYQRKDEIGVLASSFKDMRQSIRDQECAILDANDKLTQANLDLKHFSHISSHELREPLTRIAGLASLLEREVGGESGAAANGLAKSVKREAASALQQITDFRVFSHLGAGASVREPVDLAALVREVLNEFQSKLEERKVLVALEDLPVVEGYRNLLRVLYRNLVENALKYSERDAFSLRFTCVGSGRDAVLGVFNTGSSILPEYQGSLFQIFTRFHRHVEGTGIGLSICKRVVECHSGEIWVESKGDSVHIKFRLEEKENDDTEN</sequence>
<dbReference type="InterPro" id="IPR003660">
    <property type="entry name" value="HAMP_dom"/>
</dbReference>
<evidence type="ECO:0000259" key="11">
    <source>
        <dbReference type="PROSITE" id="PS50109"/>
    </source>
</evidence>
<keyword evidence="8 13" id="KW-0418">Kinase</keyword>
<dbReference type="Pfam" id="PF02518">
    <property type="entry name" value="HATPase_c"/>
    <property type="match status" value="1"/>
</dbReference>
<evidence type="ECO:0000256" key="9">
    <source>
        <dbReference type="ARBA" id="ARBA00022989"/>
    </source>
</evidence>
<evidence type="ECO:0000256" key="4">
    <source>
        <dbReference type="ARBA" id="ARBA00022475"/>
    </source>
</evidence>
<dbReference type="PANTHER" id="PTHR42878">
    <property type="entry name" value="TWO-COMPONENT HISTIDINE KINASE"/>
    <property type="match status" value="1"/>
</dbReference>